<dbReference type="Gene3D" id="3.30.1380.10">
    <property type="match status" value="1"/>
</dbReference>
<evidence type="ECO:0000259" key="1">
    <source>
        <dbReference type="Pfam" id="PF13539"/>
    </source>
</evidence>
<accession>A0ABT9DDS5</accession>
<proteinExistence type="predicted"/>
<comment type="caution">
    <text evidence="2">The sequence shown here is derived from an EMBL/GenBank/DDBJ whole genome shotgun (WGS) entry which is preliminary data.</text>
</comment>
<protein>
    <submittedName>
        <fullName evidence="2">M15 family metallopeptidase</fullName>
    </submittedName>
</protein>
<reference evidence="2 3" key="1">
    <citation type="submission" date="2023-07" db="EMBL/GenBank/DDBJ databases">
        <title>Description of novel actinomycetes strains, isolated from tidal flat sediment.</title>
        <authorList>
            <person name="Lu C."/>
        </authorList>
    </citation>
    <scope>NUCLEOTIDE SEQUENCE [LARGE SCALE GENOMIC DNA]</scope>
    <source>
        <strain evidence="2 3">SYSU T00b441</strain>
    </source>
</reference>
<dbReference type="EMBL" id="JAUQYP010000001">
    <property type="protein sequence ID" value="MDO8107157.1"/>
    <property type="molecule type" value="Genomic_DNA"/>
</dbReference>
<organism evidence="2 3">
    <name type="scientific">Actinotalea lenta</name>
    <dbReference type="NCBI Taxonomy" id="3064654"/>
    <lineage>
        <taxon>Bacteria</taxon>
        <taxon>Bacillati</taxon>
        <taxon>Actinomycetota</taxon>
        <taxon>Actinomycetes</taxon>
        <taxon>Micrococcales</taxon>
        <taxon>Cellulomonadaceae</taxon>
        <taxon>Actinotalea</taxon>
    </lineage>
</organism>
<sequence>MTASMNGWAVAPLYRTVITAPGCADTGTVRAGAVAVIFQDFVDAYAAQVEPVHTINGYRSVDHNALVGGYPGSNHTSGTALDLNGAAHPYEWFQPASGRGLGYAPGFTAAQIATVRRLLAKYNGVLRWGLDFPSPRRDAMHFEIAGDAAEVSAVAARLHPTPPAPPVPEEDIMATLAQLQSVVREQTGRVLYKPTGAAAAYADLGTARRWVTGDQAHDNDRVAELPATDPFWTLPRVGNPGEVFRKTGDAAAFDLVGDGTHAHLEHVTQDTWAAMGKPAFRDLPASDPLWTLPVA</sequence>
<dbReference type="InterPro" id="IPR039561">
    <property type="entry name" value="Peptidase_M15C"/>
</dbReference>
<dbReference type="Proteomes" id="UP001232536">
    <property type="component" value="Unassembled WGS sequence"/>
</dbReference>
<dbReference type="InterPro" id="IPR009045">
    <property type="entry name" value="Zn_M74/Hedgehog-like"/>
</dbReference>
<evidence type="ECO:0000313" key="2">
    <source>
        <dbReference type="EMBL" id="MDO8107157.1"/>
    </source>
</evidence>
<keyword evidence="3" id="KW-1185">Reference proteome</keyword>
<name>A0ABT9DDS5_9CELL</name>
<evidence type="ECO:0000313" key="3">
    <source>
        <dbReference type="Proteomes" id="UP001232536"/>
    </source>
</evidence>
<dbReference type="SUPFAM" id="SSF55166">
    <property type="entry name" value="Hedgehog/DD-peptidase"/>
    <property type="match status" value="1"/>
</dbReference>
<feature type="domain" description="Peptidase M15C" evidence="1">
    <location>
        <begin position="72"/>
        <end position="144"/>
    </location>
</feature>
<gene>
    <name evidence="2" type="ORF">Q6348_08100</name>
</gene>
<dbReference type="RefSeq" id="WP_304600791.1">
    <property type="nucleotide sequence ID" value="NZ_JAUQYP010000001.1"/>
</dbReference>
<dbReference type="Pfam" id="PF13539">
    <property type="entry name" value="Peptidase_M15_4"/>
    <property type="match status" value="1"/>
</dbReference>